<dbReference type="OrthoDB" id="1898221at2759"/>
<dbReference type="Gene3D" id="3.40.50.12780">
    <property type="entry name" value="N-terminal domain of ligase-like"/>
    <property type="match status" value="1"/>
</dbReference>
<sequence length="582" mass="64111">MKIHRSLYPPIDVDLNDNVHNHLFNRPEQKLWPNYTAYIDYDTQERRSYYQFLERTHDAVTGMGTDVSLGGLGLGAEGPEMVGILSENCMDWPVLVNALLALTAPFSLLSFYSTKFELSHGMRLSKLTRLFVHPNALPLALEVARELDLSEERIYVLGGSVPGRRSLDDIIRLVRTKKLPRVGVRPAQRDTLAYLVFSSGTSGLPKGVKISHGNIIFSLYQCGSAVQEAGKLAPVCVPLLAPTLEGIATGLGFMPMYHSFGLHTICFRTFLAPTTQVILAKWRVEACLDAIHRYRISHLSLIPSVVYQVLNHPNIEKCDLSAVVSTTCGAAHLPPSMNEKLAGYLPSGTSVSEGYGMSEIATMANAAYGQWDGHVDPVPGSAGILWAGVEARLVREDGTDAAVGEVGELYMRGGNTSLGYWDNEKATQETFVDGWVRSGDLFRVDANGRFFFVERAKDTLKISGTQVSPAEIEDVLIAMPSKVITDIAVAGVHGHGRTSDETVPRAWITLSEKGKQLEATNPGAVIKQLDKWACANLSKFKWLRGGYEIVQEIPKSPTGKTLRRTLQEQYEKRRRNSSHSKL</sequence>
<dbReference type="PANTHER" id="PTHR24096">
    <property type="entry name" value="LONG-CHAIN-FATTY-ACID--COA LIGASE"/>
    <property type="match status" value="1"/>
</dbReference>
<dbReference type="InterPro" id="IPR042099">
    <property type="entry name" value="ANL_N_sf"/>
</dbReference>
<gene>
    <name evidence="5" type="ORF">BDV98DRAFT_501593</name>
</gene>
<evidence type="ECO:0000313" key="6">
    <source>
        <dbReference type="Proteomes" id="UP000305067"/>
    </source>
</evidence>
<keyword evidence="6" id="KW-1185">Reference proteome</keyword>
<dbReference type="EMBL" id="ML178818">
    <property type="protein sequence ID" value="TFL04451.1"/>
    <property type="molecule type" value="Genomic_DNA"/>
</dbReference>
<evidence type="ECO:0000256" key="3">
    <source>
        <dbReference type="SAM" id="MobiDB-lite"/>
    </source>
</evidence>
<dbReference type="SUPFAM" id="SSF56801">
    <property type="entry name" value="Acetyl-CoA synthetase-like"/>
    <property type="match status" value="1"/>
</dbReference>
<keyword evidence="2" id="KW-0436">Ligase</keyword>
<proteinExistence type="inferred from homology"/>
<comment type="similarity">
    <text evidence="1">Belongs to the ATP-dependent AMP-binding enzyme family.</text>
</comment>
<feature type="compositionally biased region" description="Basic residues" evidence="3">
    <location>
        <begin position="572"/>
        <end position="582"/>
    </location>
</feature>
<organism evidence="5 6">
    <name type="scientific">Pterulicium gracile</name>
    <dbReference type="NCBI Taxonomy" id="1884261"/>
    <lineage>
        <taxon>Eukaryota</taxon>
        <taxon>Fungi</taxon>
        <taxon>Dikarya</taxon>
        <taxon>Basidiomycota</taxon>
        <taxon>Agaricomycotina</taxon>
        <taxon>Agaricomycetes</taxon>
        <taxon>Agaricomycetidae</taxon>
        <taxon>Agaricales</taxon>
        <taxon>Pleurotineae</taxon>
        <taxon>Pterulaceae</taxon>
        <taxon>Pterulicium</taxon>
    </lineage>
</organism>
<dbReference type="PROSITE" id="PS00455">
    <property type="entry name" value="AMP_BINDING"/>
    <property type="match status" value="1"/>
</dbReference>
<dbReference type="InterPro" id="IPR020845">
    <property type="entry name" value="AMP-binding_CS"/>
</dbReference>
<evidence type="ECO:0000313" key="5">
    <source>
        <dbReference type="EMBL" id="TFL04451.1"/>
    </source>
</evidence>
<dbReference type="Gene3D" id="3.30.300.30">
    <property type="match status" value="1"/>
</dbReference>
<dbReference type="GO" id="GO:0016405">
    <property type="term" value="F:CoA-ligase activity"/>
    <property type="evidence" value="ECO:0007669"/>
    <property type="project" value="TreeGrafter"/>
</dbReference>
<evidence type="ECO:0000259" key="4">
    <source>
        <dbReference type="Pfam" id="PF00501"/>
    </source>
</evidence>
<reference evidence="5 6" key="1">
    <citation type="journal article" date="2019" name="Nat. Ecol. Evol.">
        <title>Megaphylogeny resolves global patterns of mushroom evolution.</title>
        <authorList>
            <person name="Varga T."/>
            <person name="Krizsan K."/>
            <person name="Foldi C."/>
            <person name="Dima B."/>
            <person name="Sanchez-Garcia M."/>
            <person name="Sanchez-Ramirez S."/>
            <person name="Szollosi G.J."/>
            <person name="Szarkandi J.G."/>
            <person name="Papp V."/>
            <person name="Albert L."/>
            <person name="Andreopoulos W."/>
            <person name="Angelini C."/>
            <person name="Antonin V."/>
            <person name="Barry K.W."/>
            <person name="Bougher N.L."/>
            <person name="Buchanan P."/>
            <person name="Buyck B."/>
            <person name="Bense V."/>
            <person name="Catcheside P."/>
            <person name="Chovatia M."/>
            <person name="Cooper J."/>
            <person name="Damon W."/>
            <person name="Desjardin D."/>
            <person name="Finy P."/>
            <person name="Geml J."/>
            <person name="Haridas S."/>
            <person name="Hughes K."/>
            <person name="Justo A."/>
            <person name="Karasinski D."/>
            <person name="Kautmanova I."/>
            <person name="Kiss B."/>
            <person name="Kocsube S."/>
            <person name="Kotiranta H."/>
            <person name="LaButti K.M."/>
            <person name="Lechner B.E."/>
            <person name="Liimatainen K."/>
            <person name="Lipzen A."/>
            <person name="Lukacs Z."/>
            <person name="Mihaltcheva S."/>
            <person name="Morgado L.N."/>
            <person name="Niskanen T."/>
            <person name="Noordeloos M.E."/>
            <person name="Ohm R.A."/>
            <person name="Ortiz-Santana B."/>
            <person name="Ovrebo C."/>
            <person name="Racz N."/>
            <person name="Riley R."/>
            <person name="Savchenko A."/>
            <person name="Shiryaev A."/>
            <person name="Soop K."/>
            <person name="Spirin V."/>
            <person name="Szebenyi C."/>
            <person name="Tomsovsky M."/>
            <person name="Tulloss R.E."/>
            <person name="Uehling J."/>
            <person name="Grigoriev I.V."/>
            <person name="Vagvolgyi C."/>
            <person name="Papp T."/>
            <person name="Martin F.M."/>
            <person name="Miettinen O."/>
            <person name="Hibbett D.S."/>
            <person name="Nagy L.G."/>
        </authorList>
    </citation>
    <scope>NUCLEOTIDE SEQUENCE [LARGE SCALE GENOMIC DNA]</scope>
    <source>
        <strain evidence="5 6">CBS 309.79</strain>
    </source>
</reference>
<dbReference type="Pfam" id="PF00501">
    <property type="entry name" value="AMP-binding"/>
    <property type="match status" value="1"/>
</dbReference>
<accession>A0A5C3QVB9</accession>
<dbReference type="Proteomes" id="UP000305067">
    <property type="component" value="Unassembled WGS sequence"/>
</dbReference>
<protein>
    <recommendedName>
        <fullName evidence="4">AMP-dependent synthetase/ligase domain-containing protein</fullName>
    </recommendedName>
</protein>
<dbReference type="STRING" id="1884261.A0A5C3QVB9"/>
<evidence type="ECO:0000256" key="2">
    <source>
        <dbReference type="ARBA" id="ARBA00022598"/>
    </source>
</evidence>
<dbReference type="InterPro" id="IPR045851">
    <property type="entry name" value="AMP-bd_C_sf"/>
</dbReference>
<name>A0A5C3QVB9_9AGAR</name>
<evidence type="ECO:0000256" key="1">
    <source>
        <dbReference type="ARBA" id="ARBA00006432"/>
    </source>
</evidence>
<feature type="region of interest" description="Disordered" evidence="3">
    <location>
        <begin position="558"/>
        <end position="582"/>
    </location>
</feature>
<feature type="domain" description="AMP-dependent synthetase/ligase" evidence="4">
    <location>
        <begin position="32"/>
        <end position="421"/>
    </location>
</feature>
<dbReference type="InterPro" id="IPR000873">
    <property type="entry name" value="AMP-dep_synth/lig_dom"/>
</dbReference>
<dbReference type="PANTHER" id="PTHR24096:SF149">
    <property type="entry name" value="AMP-BINDING DOMAIN-CONTAINING PROTEIN-RELATED"/>
    <property type="match status" value="1"/>
</dbReference>
<dbReference type="AlphaFoldDB" id="A0A5C3QVB9"/>